<reference evidence="9 10" key="1">
    <citation type="journal article" date="2015" name="Nature">
        <title>rRNA introns, odd ribosomes, and small enigmatic genomes across a large radiation of phyla.</title>
        <authorList>
            <person name="Brown C.T."/>
            <person name="Hug L.A."/>
            <person name="Thomas B.C."/>
            <person name="Sharon I."/>
            <person name="Castelle C.J."/>
            <person name="Singh A."/>
            <person name="Wilkins M.J."/>
            <person name="Williams K.H."/>
            <person name="Banfield J.F."/>
        </authorList>
    </citation>
    <scope>NUCLEOTIDE SEQUENCE [LARGE SCALE GENOMIC DNA]</scope>
</reference>
<dbReference type="GO" id="GO:0005524">
    <property type="term" value="F:ATP binding"/>
    <property type="evidence" value="ECO:0007669"/>
    <property type="project" value="UniProtKB-KW"/>
</dbReference>
<protein>
    <recommendedName>
        <fullName evidence="7">NH(3)-dependent NAD(+) synthetase</fullName>
        <ecNumber evidence="7">6.3.1.5</ecNumber>
    </recommendedName>
</protein>
<dbReference type="GO" id="GO:0004359">
    <property type="term" value="F:glutaminase activity"/>
    <property type="evidence" value="ECO:0007669"/>
    <property type="project" value="InterPro"/>
</dbReference>
<evidence type="ECO:0000256" key="4">
    <source>
        <dbReference type="ARBA" id="ARBA00022840"/>
    </source>
</evidence>
<dbReference type="PANTHER" id="PTHR23090:SF9">
    <property type="entry name" value="GLUTAMINE-DEPENDENT NAD(+) SYNTHETASE"/>
    <property type="match status" value="1"/>
</dbReference>
<evidence type="ECO:0000313" key="9">
    <source>
        <dbReference type="EMBL" id="KKT48225.1"/>
    </source>
</evidence>
<feature type="domain" description="NAD/GMP synthase" evidence="8">
    <location>
        <begin position="17"/>
        <end position="232"/>
    </location>
</feature>
<comment type="pathway">
    <text evidence="1">Cofactor biosynthesis; NAD(+) biosynthesis.</text>
</comment>
<dbReference type="GO" id="GO:0009435">
    <property type="term" value="P:NAD+ biosynthetic process"/>
    <property type="evidence" value="ECO:0007669"/>
    <property type="project" value="UniProtKB-UniPathway"/>
</dbReference>
<dbReference type="InterPro" id="IPR022310">
    <property type="entry name" value="NAD/GMP_synthase"/>
</dbReference>
<keyword evidence="2 6" id="KW-0436">Ligase</keyword>
<dbReference type="SUPFAM" id="SSF52402">
    <property type="entry name" value="Adenine nucleotide alpha hydrolases-like"/>
    <property type="match status" value="1"/>
</dbReference>
<dbReference type="InterPro" id="IPR003694">
    <property type="entry name" value="NAD_synthase"/>
</dbReference>
<keyword evidence="4 6" id="KW-0067">ATP-binding</keyword>
<dbReference type="GO" id="GO:0005737">
    <property type="term" value="C:cytoplasm"/>
    <property type="evidence" value="ECO:0007669"/>
    <property type="project" value="InterPro"/>
</dbReference>
<proteinExistence type="inferred from homology"/>
<comment type="similarity">
    <text evidence="6">Belongs to the NAD synthetase family.</text>
</comment>
<evidence type="ECO:0000256" key="2">
    <source>
        <dbReference type="ARBA" id="ARBA00022598"/>
    </source>
</evidence>
<comment type="caution">
    <text evidence="9">The sequence shown here is derived from an EMBL/GenBank/DDBJ whole genome shotgun (WGS) entry which is preliminary data.</text>
</comment>
<dbReference type="NCBIfam" id="TIGR00552">
    <property type="entry name" value="nadE"/>
    <property type="match status" value="1"/>
</dbReference>
<dbReference type="Pfam" id="PF02540">
    <property type="entry name" value="NAD_synthase"/>
    <property type="match status" value="1"/>
</dbReference>
<keyword evidence="3 6" id="KW-0547">Nucleotide-binding</keyword>
<dbReference type="InterPro" id="IPR014729">
    <property type="entry name" value="Rossmann-like_a/b/a_fold"/>
</dbReference>
<dbReference type="GO" id="GO:0008795">
    <property type="term" value="F:NAD+ synthase activity"/>
    <property type="evidence" value="ECO:0007669"/>
    <property type="project" value="UniProtKB-EC"/>
</dbReference>
<gene>
    <name evidence="9" type="ORF">UW41_C0037G0005</name>
</gene>
<accession>A0A0G1HMT8</accession>
<comment type="catalytic activity">
    <reaction evidence="7">
        <text>deamido-NAD(+) + NH4(+) + ATP = AMP + diphosphate + NAD(+) + H(+)</text>
        <dbReference type="Rhea" id="RHEA:21188"/>
        <dbReference type="ChEBI" id="CHEBI:15378"/>
        <dbReference type="ChEBI" id="CHEBI:28938"/>
        <dbReference type="ChEBI" id="CHEBI:30616"/>
        <dbReference type="ChEBI" id="CHEBI:33019"/>
        <dbReference type="ChEBI" id="CHEBI:57540"/>
        <dbReference type="ChEBI" id="CHEBI:58437"/>
        <dbReference type="ChEBI" id="CHEBI:456215"/>
        <dbReference type="EC" id="6.3.1.5"/>
    </reaction>
</comment>
<dbReference type="STRING" id="1618392.UW41_C0037G0005"/>
<evidence type="ECO:0000256" key="6">
    <source>
        <dbReference type="RuleBase" id="RU003811"/>
    </source>
</evidence>
<dbReference type="PANTHER" id="PTHR23090">
    <property type="entry name" value="NH 3 /GLUTAMINE-DEPENDENT NAD + SYNTHETASE"/>
    <property type="match status" value="1"/>
</dbReference>
<evidence type="ECO:0000256" key="7">
    <source>
        <dbReference type="RuleBase" id="RU003812"/>
    </source>
</evidence>
<evidence type="ECO:0000313" key="10">
    <source>
        <dbReference type="Proteomes" id="UP000034172"/>
    </source>
</evidence>
<dbReference type="AlphaFoldDB" id="A0A0G1HMT8"/>
<evidence type="ECO:0000256" key="1">
    <source>
        <dbReference type="ARBA" id="ARBA00004790"/>
    </source>
</evidence>
<dbReference type="GO" id="GO:0003952">
    <property type="term" value="F:NAD+ synthase (glutamine-hydrolyzing) activity"/>
    <property type="evidence" value="ECO:0007669"/>
    <property type="project" value="InterPro"/>
</dbReference>
<keyword evidence="5 6" id="KW-0520">NAD</keyword>
<dbReference type="CDD" id="cd00553">
    <property type="entry name" value="NAD_synthase"/>
    <property type="match status" value="1"/>
</dbReference>
<evidence type="ECO:0000259" key="8">
    <source>
        <dbReference type="Pfam" id="PF02540"/>
    </source>
</evidence>
<dbReference type="EC" id="6.3.1.5" evidence="7"/>
<name>A0A0G1HMT8_9BACT</name>
<dbReference type="UniPathway" id="UPA00253"/>
<dbReference type="EMBL" id="LCIE01000037">
    <property type="protein sequence ID" value="KKT48225.1"/>
    <property type="molecule type" value="Genomic_DNA"/>
</dbReference>
<dbReference type="Gene3D" id="3.40.50.620">
    <property type="entry name" value="HUPs"/>
    <property type="match status" value="1"/>
</dbReference>
<organism evidence="9 10">
    <name type="scientific">Candidatus Collierbacteria bacterium GW2011_GWC2_44_18</name>
    <dbReference type="NCBI Taxonomy" id="1618392"/>
    <lineage>
        <taxon>Bacteria</taxon>
        <taxon>Candidatus Collieribacteriota</taxon>
    </lineage>
</organism>
<evidence type="ECO:0000256" key="3">
    <source>
        <dbReference type="ARBA" id="ARBA00022741"/>
    </source>
</evidence>
<dbReference type="Proteomes" id="UP000034172">
    <property type="component" value="Unassembled WGS sequence"/>
</dbReference>
<sequence>MKILTLNQASLITKLAVTKLAQYLKKNGLHHIVLGISGGLDSAVMAAIGLRAIKLLKTQGYECGYTFDFIGIESNPNDLKKARILAQELGFELNEYDYTDWYRQSPIRQNEHHNSPRLRVANGNLKCRIRLLHLYDRAQLLGGIVLDTDDLSELLMGFWTKHGDVGDVKVIQYLTKEEVRDLGEILDIPAVILESAPGDGLGVTDTNQAKDQLKMDYLKTDYVMSRLIGSGLDYNGETSQLSSHFLVGVINQIASEIHEPTENVFHVARQSLKTAFKRKYGDDVAILLEDRKEMGLPELGYLSFNEIYLEAITRSN</sequence>
<evidence type="ECO:0000256" key="5">
    <source>
        <dbReference type="ARBA" id="ARBA00023027"/>
    </source>
</evidence>